<gene>
    <name evidence="2" type="ORF">ANME2D_00815</name>
</gene>
<comment type="caution">
    <text evidence="2">The sequence shown here is derived from an EMBL/GenBank/DDBJ whole genome shotgun (WGS) entry which is preliminary data.</text>
</comment>
<evidence type="ECO:0008006" key="4">
    <source>
        <dbReference type="Google" id="ProtNLM"/>
    </source>
</evidence>
<dbReference type="RefSeq" id="WP_048089311.1">
    <property type="nucleotide sequence ID" value="NZ_JMIY01000002.1"/>
</dbReference>
<name>A0A062V753_9EURY</name>
<dbReference type="OrthoDB" id="137627at2157"/>
<sequence length="174" mass="19306" precursor="true">MNRKISVILLITIVSLIGVPQAQANKIILNDFTTLYNASDTKLNTCKTCMASTTPPVSWNKYGLDLRSNTAFNRSNSIQAMKNIEPLDSDGDKFINIDEIHNSTFPGDESDFPIISTSSVTPSSTVTPIQTQIQTPTITPIETEPKSTNTIMNGFFTLVMFAFVYFSAIRKRKE</sequence>
<dbReference type="AlphaFoldDB" id="A0A062V753"/>
<dbReference type="EMBL" id="JMIY01000002">
    <property type="protein sequence ID" value="KCZ72388.1"/>
    <property type="molecule type" value="Genomic_DNA"/>
</dbReference>
<reference evidence="2 3" key="1">
    <citation type="journal article" date="2013" name="Nature">
        <title>Anaerobic oxidation of methane coupled to nitrate reduction in a novel archaeal lineage.</title>
        <authorList>
            <person name="Haroon M.F."/>
            <person name="Hu S."/>
            <person name="Shi Y."/>
            <person name="Imelfort M."/>
            <person name="Keller J."/>
            <person name="Hugenholtz P."/>
            <person name="Yuan Z."/>
            <person name="Tyson G.W."/>
        </authorList>
    </citation>
    <scope>NUCLEOTIDE SEQUENCE [LARGE SCALE GENOMIC DNA]</scope>
    <source>
        <strain evidence="2 3">ANME-2d</strain>
    </source>
</reference>
<organism evidence="2 3">
    <name type="scientific">Candidatus Methanoperedens nitratireducens</name>
    <dbReference type="NCBI Taxonomy" id="1392998"/>
    <lineage>
        <taxon>Archaea</taxon>
        <taxon>Methanobacteriati</taxon>
        <taxon>Methanobacteriota</taxon>
        <taxon>Stenosarchaea group</taxon>
        <taxon>Methanomicrobia</taxon>
        <taxon>Methanosarcinales</taxon>
        <taxon>ANME-2 cluster</taxon>
        <taxon>Candidatus Methanoperedentaceae</taxon>
        <taxon>Candidatus Methanoperedens</taxon>
    </lineage>
</organism>
<dbReference type="PROSITE" id="PS00018">
    <property type="entry name" value="EF_HAND_1"/>
    <property type="match status" value="1"/>
</dbReference>
<feature type="transmembrane region" description="Helical" evidence="1">
    <location>
        <begin position="151"/>
        <end position="169"/>
    </location>
</feature>
<keyword evidence="3" id="KW-1185">Reference proteome</keyword>
<accession>A0A062V753</accession>
<dbReference type="Proteomes" id="UP000027153">
    <property type="component" value="Unassembled WGS sequence"/>
</dbReference>
<keyword evidence="1" id="KW-0472">Membrane</keyword>
<evidence type="ECO:0000256" key="1">
    <source>
        <dbReference type="SAM" id="Phobius"/>
    </source>
</evidence>
<proteinExistence type="predicted"/>
<keyword evidence="1" id="KW-1133">Transmembrane helix</keyword>
<evidence type="ECO:0000313" key="2">
    <source>
        <dbReference type="EMBL" id="KCZ72388.1"/>
    </source>
</evidence>
<dbReference type="InterPro" id="IPR018247">
    <property type="entry name" value="EF_Hand_1_Ca_BS"/>
</dbReference>
<evidence type="ECO:0000313" key="3">
    <source>
        <dbReference type="Proteomes" id="UP000027153"/>
    </source>
</evidence>
<keyword evidence="1" id="KW-0812">Transmembrane</keyword>
<protein>
    <recommendedName>
        <fullName evidence="4">EF-hand domain-containing protein</fullName>
    </recommendedName>
</protein>